<dbReference type="PANTHER" id="PTHR46060:SF1">
    <property type="entry name" value="MARINER MOS1 TRANSPOSASE-LIKE PROTEIN"/>
    <property type="match status" value="1"/>
</dbReference>
<organism evidence="1">
    <name type="scientific">Clastoptera arizonana</name>
    <name type="common">Arizona spittle bug</name>
    <dbReference type="NCBI Taxonomy" id="38151"/>
    <lineage>
        <taxon>Eukaryota</taxon>
        <taxon>Metazoa</taxon>
        <taxon>Ecdysozoa</taxon>
        <taxon>Arthropoda</taxon>
        <taxon>Hexapoda</taxon>
        <taxon>Insecta</taxon>
        <taxon>Pterygota</taxon>
        <taxon>Neoptera</taxon>
        <taxon>Paraneoptera</taxon>
        <taxon>Hemiptera</taxon>
        <taxon>Auchenorrhyncha</taxon>
        <taxon>Cercopoidea</taxon>
        <taxon>Clastopteridae</taxon>
        <taxon>Clastoptera</taxon>
    </lineage>
</organism>
<sequence length="110" mass="13077">RRRTIEVLEVLSEISWSSVQRIVTEDLGMTRVAAKFLPRILTKWGMTTLPHAPYSPDLAPCDFFLFPRMKRDRKGHRFNDVEEVREKTRTVLAAIQKNEFERCCQQWEHM</sequence>
<evidence type="ECO:0008006" key="2">
    <source>
        <dbReference type="Google" id="ProtNLM"/>
    </source>
</evidence>
<feature type="non-terminal residue" evidence="1">
    <location>
        <position position="110"/>
    </location>
</feature>
<dbReference type="EMBL" id="GEDC01004025">
    <property type="protein sequence ID" value="JAS33273.1"/>
    <property type="molecule type" value="Transcribed_RNA"/>
</dbReference>
<dbReference type="InterPro" id="IPR052709">
    <property type="entry name" value="Transposase-MT_Hybrid"/>
</dbReference>
<dbReference type="Gene3D" id="3.30.420.10">
    <property type="entry name" value="Ribonuclease H-like superfamily/Ribonuclease H"/>
    <property type="match status" value="1"/>
</dbReference>
<dbReference type="GO" id="GO:0003676">
    <property type="term" value="F:nucleic acid binding"/>
    <property type="evidence" value="ECO:0007669"/>
    <property type="project" value="InterPro"/>
</dbReference>
<evidence type="ECO:0000313" key="1">
    <source>
        <dbReference type="EMBL" id="JAS33273.1"/>
    </source>
</evidence>
<feature type="non-terminal residue" evidence="1">
    <location>
        <position position="1"/>
    </location>
</feature>
<name>A0A1B6E5S4_9HEMI</name>
<reference evidence="1" key="1">
    <citation type="submission" date="2015-12" db="EMBL/GenBank/DDBJ databases">
        <title>De novo transcriptome assembly of four potential Pierce s Disease insect vectors from Arizona vineyards.</title>
        <authorList>
            <person name="Tassone E.E."/>
        </authorList>
    </citation>
    <scope>NUCLEOTIDE SEQUENCE</scope>
</reference>
<dbReference type="InterPro" id="IPR036397">
    <property type="entry name" value="RNaseH_sf"/>
</dbReference>
<proteinExistence type="predicted"/>
<accession>A0A1B6E5S4</accession>
<protein>
    <recommendedName>
        <fullName evidence="2">Mos1 transposase HTH domain-containing protein</fullName>
    </recommendedName>
</protein>
<dbReference type="PANTHER" id="PTHR46060">
    <property type="entry name" value="MARINER MOS1 TRANSPOSASE-LIKE PROTEIN"/>
    <property type="match status" value="1"/>
</dbReference>
<gene>
    <name evidence="1" type="ORF">g.45021</name>
</gene>
<dbReference type="AlphaFoldDB" id="A0A1B6E5S4"/>